<keyword evidence="1" id="KW-0812">Transmembrane</keyword>
<dbReference type="Proteomes" id="UP000067625">
    <property type="component" value="Chromosome"/>
</dbReference>
<accession>A0A0M5JAD4</accession>
<reference evidence="2 3" key="2">
    <citation type="journal article" date="2016" name="Int. J. Syst. Evol. Microbiol.">
        <title>Bacillus gobiensis sp. nov., isolated from a soil sample.</title>
        <authorList>
            <person name="Liu B."/>
            <person name="Liu G.H."/>
            <person name="Cetin S."/>
            <person name="Schumann P."/>
            <person name="Pan Z.Z."/>
            <person name="Chen Q.Q."/>
        </authorList>
    </citation>
    <scope>NUCLEOTIDE SEQUENCE [LARGE SCALE GENOMIC DNA]</scope>
    <source>
        <strain evidence="2 3">FJAT-4402</strain>
    </source>
</reference>
<protein>
    <recommendedName>
        <fullName evidence="4">DUF5316 domain-containing protein</fullName>
    </recommendedName>
</protein>
<sequence>MKKFFYAGLLSTLASIICSLLTNDTTYIYKVAGTLAVIGIILSGLYLQTFTTEFQQRGHSNTESKEDRKQRTDSGINWALFALPNTLCCIVVFLFF</sequence>
<dbReference type="Pfam" id="PF17247">
    <property type="entry name" value="DUF5316"/>
    <property type="match status" value="1"/>
</dbReference>
<dbReference type="EMBL" id="CP012600">
    <property type="protein sequence ID" value="ALC82489.1"/>
    <property type="molecule type" value="Genomic_DNA"/>
</dbReference>
<evidence type="ECO:0000256" key="1">
    <source>
        <dbReference type="SAM" id="Phobius"/>
    </source>
</evidence>
<name>A0A0M5JAD4_9BACI</name>
<feature type="transmembrane region" description="Helical" evidence="1">
    <location>
        <begin position="75"/>
        <end position="95"/>
    </location>
</feature>
<dbReference type="PATRIC" id="fig|1441095.3.peg.2965"/>
<dbReference type="AlphaFoldDB" id="A0A0M5JAD4"/>
<keyword evidence="1" id="KW-1133">Transmembrane helix</keyword>
<evidence type="ECO:0000313" key="2">
    <source>
        <dbReference type="EMBL" id="ALC82489.1"/>
    </source>
</evidence>
<dbReference type="RefSeq" id="WP_053604280.1">
    <property type="nucleotide sequence ID" value="NZ_CP012600.1"/>
</dbReference>
<organism evidence="2 3">
    <name type="scientific">Bacillus gobiensis</name>
    <dbReference type="NCBI Taxonomy" id="1441095"/>
    <lineage>
        <taxon>Bacteria</taxon>
        <taxon>Bacillati</taxon>
        <taxon>Bacillota</taxon>
        <taxon>Bacilli</taxon>
        <taxon>Bacillales</taxon>
        <taxon>Bacillaceae</taxon>
        <taxon>Bacillus</taxon>
    </lineage>
</organism>
<keyword evidence="3" id="KW-1185">Reference proteome</keyword>
<dbReference type="STRING" id="1441095.AM592_13515"/>
<proteinExistence type="predicted"/>
<evidence type="ECO:0000313" key="3">
    <source>
        <dbReference type="Proteomes" id="UP000067625"/>
    </source>
</evidence>
<evidence type="ECO:0008006" key="4">
    <source>
        <dbReference type="Google" id="ProtNLM"/>
    </source>
</evidence>
<feature type="transmembrane region" description="Helical" evidence="1">
    <location>
        <begin position="28"/>
        <end position="47"/>
    </location>
</feature>
<gene>
    <name evidence="2" type="ORF">AM592_13515</name>
</gene>
<dbReference type="InterPro" id="IPR035167">
    <property type="entry name" value="DUF5316"/>
</dbReference>
<keyword evidence="1" id="KW-0472">Membrane</keyword>
<reference evidence="3" key="1">
    <citation type="submission" date="2015-08" db="EMBL/GenBank/DDBJ databases">
        <title>Genome sequencing project for genomic taxonomy and phylogenomics of Bacillus-like bacteria.</title>
        <authorList>
            <person name="Liu B."/>
            <person name="Wang J."/>
            <person name="Zhu Y."/>
            <person name="Liu G."/>
            <person name="Chen Q."/>
            <person name="Chen Z."/>
            <person name="Lan J."/>
            <person name="Che J."/>
            <person name="Ge C."/>
            <person name="Shi H."/>
            <person name="Pan Z."/>
            <person name="Liu X."/>
        </authorList>
    </citation>
    <scope>NUCLEOTIDE SEQUENCE [LARGE SCALE GENOMIC DNA]</scope>
    <source>
        <strain evidence="3">FJAT-4402</strain>
    </source>
</reference>